<dbReference type="AlphaFoldDB" id="A0A8J5KAS4"/>
<accession>A0A8J5KAS4</accession>
<keyword evidence="2" id="KW-0934">Plastid</keyword>
<name>A0A8J5KAS4_ZINOF</name>
<sequence length="144" mass="15395">MTQACGAEASRIGIPFAPLPRIILMAMATMPSSLPRLLSLRFPRPNPRGFGNPPPPQALAGGATSLEAKADLLTLIADQDRGLRTQSDPAKRARIVAAISALGEIGGGQITTGPSLSGTWRMLWTTEKEQLFIIKGTKKEFEED</sequence>
<evidence type="ECO:0000256" key="1">
    <source>
        <dbReference type="ARBA" id="ARBA00004474"/>
    </source>
</evidence>
<evidence type="ECO:0000313" key="6">
    <source>
        <dbReference type="Proteomes" id="UP000734854"/>
    </source>
</evidence>
<evidence type="ECO:0000256" key="3">
    <source>
        <dbReference type="ARBA" id="ARBA00022946"/>
    </source>
</evidence>
<evidence type="ECO:0000256" key="2">
    <source>
        <dbReference type="ARBA" id="ARBA00022640"/>
    </source>
</evidence>
<comment type="subcellular location">
    <subcellularLocation>
        <location evidence="1">Plastid</location>
    </subcellularLocation>
</comment>
<keyword evidence="6" id="KW-1185">Reference proteome</keyword>
<dbReference type="GO" id="GO:0009536">
    <property type="term" value="C:plastid"/>
    <property type="evidence" value="ECO:0007669"/>
    <property type="project" value="UniProtKB-SubCell"/>
</dbReference>
<organism evidence="5 6">
    <name type="scientific">Zingiber officinale</name>
    <name type="common">Ginger</name>
    <name type="synonym">Amomum zingiber</name>
    <dbReference type="NCBI Taxonomy" id="94328"/>
    <lineage>
        <taxon>Eukaryota</taxon>
        <taxon>Viridiplantae</taxon>
        <taxon>Streptophyta</taxon>
        <taxon>Embryophyta</taxon>
        <taxon>Tracheophyta</taxon>
        <taxon>Spermatophyta</taxon>
        <taxon>Magnoliopsida</taxon>
        <taxon>Liliopsida</taxon>
        <taxon>Zingiberales</taxon>
        <taxon>Zingiberaceae</taxon>
        <taxon>Zingiber</taxon>
    </lineage>
</organism>
<evidence type="ECO:0000313" key="5">
    <source>
        <dbReference type="EMBL" id="KAG6481725.1"/>
    </source>
</evidence>
<keyword evidence="3" id="KW-0809">Transit peptide</keyword>
<dbReference type="Proteomes" id="UP000734854">
    <property type="component" value="Unassembled WGS sequence"/>
</dbReference>
<protein>
    <recommendedName>
        <fullName evidence="4">Plastid lipid-associated protein/fibrillin conserved domain-containing protein</fullName>
    </recommendedName>
</protein>
<comment type="caution">
    <text evidence="5">The sequence shown here is derived from an EMBL/GenBank/DDBJ whole genome shotgun (WGS) entry which is preliminary data.</text>
</comment>
<gene>
    <name evidence="5" type="ORF">ZIOFF_058344</name>
</gene>
<feature type="domain" description="Plastid lipid-associated protein/fibrillin conserved" evidence="4">
    <location>
        <begin position="67"/>
        <end position="135"/>
    </location>
</feature>
<dbReference type="EMBL" id="JACMSC010000016">
    <property type="protein sequence ID" value="KAG6481725.1"/>
    <property type="molecule type" value="Genomic_DNA"/>
</dbReference>
<proteinExistence type="predicted"/>
<evidence type="ECO:0000259" key="4">
    <source>
        <dbReference type="Pfam" id="PF04755"/>
    </source>
</evidence>
<dbReference type="InterPro" id="IPR006843">
    <property type="entry name" value="PAP/fibrillin_dom"/>
</dbReference>
<reference evidence="5 6" key="1">
    <citation type="submission" date="2020-08" db="EMBL/GenBank/DDBJ databases">
        <title>Plant Genome Project.</title>
        <authorList>
            <person name="Zhang R.-G."/>
        </authorList>
    </citation>
    <scope>NUCLEOTIDE SEQUENCE [LARGE SCALE GENOMIC DNA]</scope>
    <source>
        <tissue evidence="5">Rhizome</tissue>
    </source>
</reference>
<dbReference type="Pfam" id="PF04755">
    <property type="entry name" value="PAP_fibrillin"/>
    <property type="match status" value="1"/>
</dbReference>